<comment type="caution">
    <text evidence="1">The sequence shown here is derived from an EMBL/GenBank/DDBJ whole genome shotgun (WGS) entry which is preliminary data.</text>
</comment>
<proteinExistence type="predicted"/>
<name>A0ACC0ZDT9_9ROSI</name>
<keyword evidence="2" id="KW-1185">Reference proteome</keyword>
<dbReference type="Proteomes" id="UP001163603">
    <property type="component" value="Chromosome 2"/>
</dbReference>
<protein>
    <submittedName>
        <fullName evidence="1">Uncharacterized protein</fullName>
    </submittedName>
</protein>
<organism evidence="1 2">
    <name type="scientific">Pistacia integerrima</name>
    <dbReference type="NCBI Taxonomy" id="434235"/>
    <lineage>
        <taxon>Eukaryota</taxon>
        <taxon>Viridiplantae</taxon>
        <taxon>Streptophyta</taxon>
        <taxon>Embryophyta</taxon>
        <taxon>Tracheophyta</taxon>
        <taxon>Spermatophyta</taxon>
        <taxon>Magnoliopsida</taxon>
        <taxon>eudicotyledons</taxon>
        <taxon>Gunneridae</taxon>
        <taxon>Pentapetalae</taxon>
        <taxon>rosids</taxon>
        <taxon>malvids</taxon>
        <taxon>Sapindales</taxon>
        <taxon>Anacardiaceae</taxon>
        <taxon>Pistacia</taxon>
    </lineage>
</organism>
<evidence type="ECO:0000313" key="1">
    <source>
        <dbReference type="EMBL" id="KAJ0049655.1"/>
    </source>
</evidence>
<accession>A0ACC0ZDT9</accession>
<dbReference type="EMBL" id="CM047737">
    <property type="protein sequence ID" value="KAJ0049655.1"/>
    <property type="molecule type" value="Genomic_DNA"/>
</dbReference>
<sequence length="398" mass="44327">MFLTKPHGKFYKSIFSVSCRLHNETNLHNAGSMASLLKSRAVVRFSGPETIKFLQGLLTNDVRKFGEPVGEREKTFTLPTPNLPYESTSPVYAALLTPQGRFLYDLFLYSPPRPDKKLNWSGCGPASKGDGSVQVFADVDGLVLDELLQTFKKYRLRTKVEIENVAEEFSCWQRFGEKLCQASSSIKEPEAGAVGWGSRIDHSGVSASHGISDGWQWFKDPRLDCLGCRGIFPSGKTPPLVEADKGTGEENYVLWRLEKGVAEGSTEIPKGEAMPLEYNLSGLNAISFDKGCYVGQELIARTHHRGLIRKRLLPLRFFDDKGKELEQKVAPGSEVINVETGKKAGKVTTSLGCRGLGVLRLEEAFKISGILTVQGQDDVRVEAMRPQWWPAEWFQEHQ</sequence>
<evidence type="ECO:0000313" key="2">
    <source>
        <dbReference type="Proteomes" id="UP001163603"/>
    </source>
</evidence>
<gene>
    <name evidence="1" type="ORF">Pint_15679</name>
</gene>
<reference evidence="2" key="1">
    <citation type="journal article" date="2023" name="G3 (Bethesda)">
        <title>Genome assembly and association tests identify interacting loci associated with vigor, precocity, and sex in interspecific pistachio rootstocks.</title>
        <authorList>
            <person name="Palmer W."/>
            <person name="Jacygrad E."/>
            <person name="Sagayaradj S."/>
            <person name="Cavanaugh K."/>
            <person name="Han R."/>
            <person name="Bertier L."/>
            <person name="Beede B."/>
            <person name="Kafkas S."/>
            <person name="Golino D."/>
            <person name="Preece J."/>
            <person name="Michelmore R."/>
        </authorList>
    </citation>
    <scope>NUCLEOTIDE SEQUENCE [LARGE SCALE GENOMIC DNA]</scope>
</reference>